<evidence type="ECO:0008006" key="2">
    <source>
        <dbReference type="Google" id="ProtNLM"/>
    </source>
</evidence>
<accession>A0A644U7Y5</accession>
<protein>
    <recommendedName>
        <fullName evidence="2">DUF927 domain-containing protein</fullName>
    </recommendedName>
</protein>
<proteinExistence type="predicted"/>
<comment type="caution">
    <text evidence="1">The sequence shown here is derived from an EMBL/GenBank/DDBJ whole genome shotgun (WGS) entry which is preliminary data.</text>
</comment>
<evidence type="ECO:0000313" key="1">
    <source>
        <dbReference type="EMBL" id="MPL75057.1"/>
    </source>
</evidence>
<reference evidence="1" key="1">
    <citation type="submission" date="2019-08" db="EMBL/GenBank/DDBJ databases">
        <authorList>
            <person name="Kucharzyk K."/>
            <person name="Murdoch R.W."/>
            <person name="Higgins S."/>
            <person name="Loffler F."/>
        </authorList>
    </citation>
    <scope>NUCLEOTIDE SEQUENCE</scope>
</reference>
<dbReference type="AlphaFoldDB" id="A0A644U7Y5"/>
<gene>
    <name evidence="1" type="ORF">SDC9_20878</name>
</gene>
<sequence>MFENKNVFVPPAVLPISPYTKGNVVKMDAEDKYIMTKPFVENFEVPNEASSPYKTAVAWQKETGVRCISLMPEKSSEQTKLNNKGLAGIDENQFLEDAEGLYCKIQGKVVKICNFHLRISKITVYKRYYGGERRFINFEVIAPNNAVIKVDMPIAEYKRMMSKLTSDYPQLSVNPRFGNAASYFSEYASNKYASALDRLKTEVIYDYHGWAKIGAKMVYLSKSLSYCNAECYLPQISRDKMSQVYVTGQSFLDVGKKVYQNGQIDSIATLKQILPIFLYAHAGYTAKLFKDAGCDLQFVLAIIGKTGSFKTSISKVIFETFNTKPMLNFQSTPRAIELYRDACRDMTLILDDIFSCRDKETMAKFENVLRCFGDNIAKAKSDITTNKIEQFDVRGACVITAENELARQQSSMLRYITVHVDKNSFSSEELKKWQTDAINSKRNGVASKLQEYFALYIQYLEEHYNTILRTIMDFEAPKLKLDFARLQSNYKCLAILARLVLNFGINSLALTINEAEEIYEQWISVLQDIILTNHRDSKVCSPFELFAYALNQGIGTGMITIAGEKCQYAEDVGKLYIGYRESKDDTYVLNPEKAYQFVENFYNKKGASFQSSDTAVYRDLYDHGIISGYVEKYTKSNGTESVRVRYLKKVTIQNVSTSMLVINKTAFDELIKNME</sequence>
<organism evidence="1">
    <name type="scientific">bioreactor metagenome</name>
    <dbReference type="NCBI Taxonomy" id="1076179"/>
    <lineage>
        <taxon>unclassified sequences</taxon>
        <taxon>metagenomes</taxon>
        <taxon>ecological metagenomes</taxon>
    </lineage>
</organism>
<dbReference type="EMBL" id="VSSQ01000085">
    <property type="protein sequence ID" value="MPL75057.1"/>
    <property type="molecule type" value="Genomic_DNA"/>
</dbReference>
<name>A0A644U7Y5_9ZZZZ</name>